<dbReference type="STRING" id="326424.FRAAL4639"/>
<reference evidence="12 13" key="1">
    <citation type="journal article" date="2007" name="Genome Res.">
        <title>Genome characteristics of facultatively symbiotic Frankia sp. strains reflect host range and host plant biogeography.</title>
        <authorList>
            <person name="Normand P."/>
            <person name="Lapierre P."/>
            <person name="Tisa L.S."/>
            <person name="Gogarten J.P."/>
            <person name="Alloisio N."/>
            <person name="Bagnarol E."/>
            <person name="Bassi C.A."/>
            <person name="Berry A.M."/>
            <person name="Bickhart D.M."/>
            <person name="Choisne N."/>
            <person name="Couloux A."/>
            <person name="Cournoyer B."/>
            <person name="Cruveiller S."/>
            <person name="Daubin V."/>
            <person name="Demange N."/>
            <person name="Francino M.P."/>
            <person name="Goltsman E."/>
            <person name="Huang Y."/>
            <person name="Kopp O.R."/>
            <person name="Labarre L."/>
            <person name="Lapidus A."/>
            <person name="Lavire C."/>
            <person name="Marechal J."/>
            <person name="Martinez M."/>
            <person name="Mastronunzio J.E."/>
            <person name="Mullin B.C."/>
            <person name="Niemann J."/>
            <person name="Pujic P."/>
            <person name="Rawnsley T."/>
            <person name="Rouy Z."/>
            <person name="Schenowitz C."/>
            <person name="Sellstedt A."/>
            <person name="Tavares F."/>
            <person name="Tomkins J.P."/>
            <person name="Vallenet D."/>
            <person name="Valverde C."/>
            <person name="Wall L.G."/>
            <person name="Wang Y."/>
            <person name="Medigue C."/>
            <person name="Benson D.R."/>
        </authorList>
    </citation>
    <scope>NUCLEOTIDE SEQUENCE [LARGE SCALE GENOMIC DNA]</scope>
    <source>
        <strain evidence="13">DSM 45986 / CECT 9034 / ACN14a</strain>
    </source>
</reference>
<proteinExistence type="predicted"/>
<dbReference type="InterPro" id="IPR030960">
    <property type="entry name" value="DHQS/DOIS_N"/>
</dbReference>
<comment type="catalytic activity">
    <reaction evidence="6">
        <text>D-sedoheptulose 7-phosphate = 2-epi-5-epi-valiolone + phosphate</text>
        <dbReference type="Rhea" id="RHEA:44184"/>
        <dbReference type="ChEBI" id="CHEBI:43474"/>
        <dbReference type="ChEBI" id="CHEBI:57483"/>
        <dbReference type="ChEBI" id="CHEBI:84187"/>
        <dbReference type="EC" id="4.2.3.152"/>
    </reaction>
</comment>
<dbReference type="HOGENOM" id="CLU_001201_0_4_11"/>
<dbReference type="PANTHER" id="PTHR43622">
    <property type="entry name" value="3-DEHYDROQUINATE SYNTHASE"/>
    <property type="match status" value="1"/>
</dbReference>
<dbReference type="InterPro" id="IPR035872">
    <property type="entry name" value="EEVS-like"/>
</dbReference>
<evidence type="ECO:0000313" key="12">
    <source>
        <dbReference type="EMBL" id="CAJ63281.1"/>
    </source>
</evidence>
<evidence type="ECO:0000256" key="7">
    <source>
        <dbReference type="ARBA" id="ARBA00024060"/>
    </source>
</evidence>
<evidence type="ECO:0000259" key="9">
    <source>
        <dbReference type="Pfam" id="PF01761"/>
    </source>
</evidence>
<evidence type="ECO:0000256" key="1">
    <source>
        <dbReference type="ARBA" id="ARBA00001911"/>
    </source>
</evidence>
<dbReference type="EC" id="4.2.3.152" evidence="7"/>
<evidence type="ECO:0000256" key="5">
    <source>
        <dbReference type="ARBA" id="ARBA00023239"/>
    </source>
</evidence>
<dbReference type="PANTHER" id="PTHR43622:SF3">
    <property type="entry name" value="2-EPI-5-EPI-VALIOLONE SYNTHASE"/>
    <property type="match status" value="1"/>
</dbReference>
<accession>Q0RGV5</accession>
<dbReference type="GO" id="GO:0000166">
    <property type="term" value="F:nucleotide binding"/>
    <property type="evidence" value="ECO:0007669"/>
    <property type="project" value="UniProtKB-KW"/>
</dbReference>
<dbReference type="InterPro" id="IPR011051">
    <property type="entry name" value="RmlC_Cupin_sf"/>
</dbReference>
<dbReference type="SUPFAM" id="SSF51182">
    <property type="entry name" value="RmlC-like cupins"/>
    <property type="match status" value="1"/>
</dbReference>
<keyword evidence="4" id="KW-0520">NAD</keyword>
<dbReference type="Pfam" id="PF24621">
    <property type="entry name" value="DHQS_C"/>
    <property type="match status" value="1"/>
</dbReference>
<organism evidence="12 13">
    <name type="scientific">Frankia alni (strain DSM 45986 / CECT 9034 / ACN14a)</name>
    <dbReference type="NCBI Taxonomy" id="326424"/>
    <lineage>
        <taxon>Bacteria</taxon>
        <taxon>Bacillati</taxon>
        <taxon>Actinomycetota</taxon>
        <taxon>Actinomycetes</taxon>
        <taxon>Frankiales</taxon>
        <taxon>Frankiaceae</taxon>
        <taxon>Frankia</taxon>
    </lineage>
</organism>
<sequence length="515" mass="56033">MSYDVRITDGVLDPENRALIEAGSPGSVHRVRRFVVVDANIHALYGRDIHRYLDSNDCDYELCVLPASEEAKNMQSVLTLVQGLDSFGISRRNEPIIGIGGGIILDVVGLASSLYRRSTPYIRVPTSLLGLVDAGVGIKTGVNFNGHKNRLGSYFAPSVALLDRGFLATLGDRYVSNGLAEILKISLVLDAHLFDLLEEHAETLLAERLTGRTAVGDAVGREVIRRAVDGMLRELQPNLWERNLERRVDYGHSFSPTLEMRALPALLHGEAVSVDMALTTIVAERRGLISAPDRARVFNLMKRLRLPVWHPLCGTDLLAHALRETTRHRDGLQRIPLPVGIGDARFVSDLTHEEVTRAAEVLRDLDLPTRAAPRLSDVGGHGHPIVTDVYDIGELGDVPDGAEAAHRDHVIACDASSVVWESIRWSSLPPGAACVEKAPGFAPKLYFILAGEGELLLGEESHPLRPGHLVVAGPSAVHHVRNHGADDLNWLLLEFHGLLNSTIWPDEASAGGGVA</sequence>
<evidence type="ECO:0000256" key="4">
    <source>
        <dbReference type="ARBA" id="ARBA00023027"/>
    </source>
</evidence>
<comment type="cofactor">
    <cofactor evidence="1">
        <name>NAD(+)</name>
        <dbReference type="ChEBI" id="CHEBI:57540"/>
    </cofactor>
</comment>
<dbReference type="Proteomes" id="UP000000657">
    <property type="component" value="Chromosome"/>
</dbReference>
<gene>
    <name evidence="12" type="ordered locus">FRAAL4639</name>
</gene>
<dbReference type="Pfam" id="PF01761">
    <property type="entry name" value="DHQ_synthase"/>
    <property type="match status" value="1"/>
</dbReference>
<dbReference type="AlphaFoldDB" id="Q0RGV5"/>
<dbReference type="GO" id="GO:0046872">
    <property type="term" value="F:metal ion binding"/>
    <property type="evidence" value="ECO:0007669"/>
    <property type="project" value="UniProtKB-KW"/>
</dbReference>
<feature type="domain" description="3-dehydroquinate synthase C-terminal" evidence="11">
    <location>
        <begin position="178"/>
        <end position="317"/>
    </location>
</feature>
<keyword evidence="3" id="KW-0547">Nucleotide-binding</keyword>
<dbReference type="eggNOG" id="COG0337">
    <property type="taxonomic scope" value="Bacteria"/>
</dbReference>
<dbReference type="Pfam" id="PF07883">
    <property type="entry name" value="Cupin_2"/>
    <property type="match status" value="1"/>
</dbReference>
<evidence type="ECO:0000259" key="11">
    <source>
        <dbReference type="Pfam" id="PF24621"/>
    </source>
</evidence>
<dbReference type="EMBL" id="CT573213">
    <property type="protein sequence ID" value="CAJ63281.1"/>
    <property type="molecule type" value="Genomic_DNA"/>
</dbReference>
<dbReference type="Gene3D" id="2.60.120.10">
    <property type="entry name" value="Jelly Rolls"/>
    <property type="match status" value="1"/>
</dbReference>
<dbReference type="KEGG" id="fal:FRAAL4639"/>
<feature type="domain" description="3-dehydroquinate synthase N-terminal" evidence="9">
    <location>
        <begin position="63"/>
        <end position="175"/>
    </location>
</feature>
<dbReference type="InterPro" id="IPR014710">
    <property type="entry name" value="RmlC-like_jellyroll"/>
</dbReference>
<dbReference type="SUPFAM" id="SSF56796">
    <property type="entry name" value="Dehydroquinate synthase-like"/>
    <property type="match status" value="1"/>
</dbReference>
<evidence type="ECO:0000259" key="10">
    <source>
        <dbReference type="Pfam" id="PF07883"/>
    </source>
</evidence>
<protein>
    <recommendedName>
        <fullName evidence="8">2-epi-5-epi-valiolone synthase</fullName>
        <ecNumber evidence="7">4.2.3.152</ecNumber>
    </recommendedName>
</protein>
<evidence type="ECO:0000313" key="13">
    <source>
        <dbReference type="Proteomes" id="UP000000657"/>
    </source>
</evidence>
<dbReference type="CDD" id="cd08199">
    <property type="entry name" value="EEVS"/>
    <property type="match status" value="1"/>
</dbReference>
<dbReference type="InterPro" id="IPR050071">
    <property type="entry name" value="Dehydroquinate_synthase"/>
</dbReference>
<keyword evidence="5 12" id="KW-0456">Lyase</keyword>
<evidence type="ECO:0000256" key="3">
    <source>
        <dbReference type="ARBA" id="ARBA00022741"/>
    </source>
</evidence>
<keyword evidence="13" id="KW-1185">Reference proteome</keyword>
<dbReference type="GO" id="GO:0017000">
    <property type="term" value="P:antibiotic biosynthetic process"/>
    <property type="evidence" value="ECO:0007669"/>
    <property type="project" value="InterPro"/>
</dbReference>
<dbReference type="InterPro" id="IPR013096">
    <property type="entry name" value="Cupin_2"/>
</dbReference>
<dbReference type="Gene3D" id="1.20.1090.10">
    <property type="entry name" value="Dehydroquinate synthase-like - alpha domain"/>
    <property type="match status" value="1"/>
</dbReference>
<feature type="domain" description="Cupin type-2" evidence="10">
    <location>
        <begin position="444"/>
        <end position="492"/>
    </location>
</feature>
<evidence type="ECO:0000256" key="6">
    <source>
        <dbReference type="ARBA" id="ARBA00023993"/>
    </source>
</evidence>
<keyword evidence="2" id="KW-0479">Metal-binding</keyword>
<dbReference type="GO" id="GO:0003856">
    <property type="term" value="F:3-dehydroquinate synthase activity"/>
    <property type="evidence" value="ECO:0007669"/>
    <property type="project" value="TreeGrafter"/>
</dbReference>
<dbReference type="Gene3D" id="3.40.50.1970">
    <property type="match status" value="1"/>
</dbReference>
<name>Q0RGV5_FRAAA</name>
<dbReference type="InterPro" id="IPR056179">
    <property type="entry name" value="DHQS_C"/>
</dbReference>
<evidence type="ECO:0000256" key="2">
    <source>
        <dbReference type="ARBA" id="ARBA00022723"/>
    </source>
</evidence>
<evidence type="ECO:0000256" key="8">
    <source>
        <dbReference type="ARBA" id="ARBA00024092"/>
    </source>
</evidence>